<reference evidence="1 2" key="1">
    <citation type="submission" date="2016-10" db="EMBL/GenBank/DDBJ databases">
        <authorList>
            <person name="Varghese N."/>
            <person name="Submissions S."/>
        </authorList>
    </citation>
    <scope>NUCLEOTIDE SEQUENCE [LARGE SCALE GENOMIC DNA]</scope>
    <source>
        <strain evidence="1 2">ATCC 43761</strain>
    </source>
</reference>
<dbReference type="EMBL" id="FMXC01000006">
    <property type="protein sequence ID" value="SDA48473.1"/>
    <property type="molecule type" value="Genomic_DNA"/>
</dbReference>
<organism evidence="1 2">
    <name type="scientific">Lactobacillus kefiranofaciens</name>
    <dbReference type="NCBI Taxonomy" id="267818"/>
    <lineage>
        <taxon>Bacteria</taxon>
        <taxon>Bacillati</taxon>
        <taxon>Bacillota</taxon>
        <taxon>Bacilli</taxon>
        <taxon>Lactobacillales</taxon>
        <taxon>Lactobacillaceae</taxon>
        <taxon>Lactobacillus</taxon>
    </lineage>
</organism>
<keyword evidence="2" id="KW-1185">Reference proteome</keyword>
<gene>
    <name evidence="1" type="ORF">SAMN02983011_00840</name>
</gene>
<proteinExistence type="predicted"/>
<protein>
    <submittedName>
        <fullName evidence="1">Uncharacterized protein</fullName>
    </submittedName>
</protein>
<accession>A0ABY0MAN8</accession>
<sequence length="69" mass="7991">MVFNSEQRKSIIGKPPEKFKISSELAQKFLKRILIILNYIGELKHDTIISPKETEITLENNSSLTLYKL</sequence>
<evidence type="ECO:0000313" key="2">
    <source>
        <dbReference type="Proteomes" id="UP000181860"/>
    </source>
</evidence>
<evidence type="ECO:0000313" key="1">
    <source>
        <dbReference type="EMBL" id="SDA48473.1"/>
    </source>
</evidence>
<comment type="caution">
    <text evidence="1">The sequence shown here is derived from an EMBL/GenBank/DDBJ whole genome shotgun (WGS) entry which is preliminary data.</text>
</comment>
<dbReference type="Proteomes" id="UP000181860">
    <property type="component" value="Unassembled WGS sequence"/>
</dbReference>
<name>A0ABY0MAN8_9LACO</name>